<evidence type="ECO:0000313" key="3">
    <source>
        <dbReference type="EMBL" id="VIO69530.1"/>
    </source>
</evidence>
<evidence type="ECO:0000256" key="1">
    <source>
        <dbReference type="SAM" id="MobiDB-lite"/>
    </source>
</evidence>
<feature type="region of interest" description="Disordered" evidence="1">
    <location>
        <begin position="769"/>
        <end position="808"/>
    </location>
</feature>
<comment type="caution">
    <text evidence="3">The sequence shown here is derived from an EMBL/GenBank/DDBJ whole genome shotgun (WGS) entry which is preliminary data.</text>
</comment>
<gene>
    <name evidence="3" type="ORF">CI1B_27360</name>
</gene>
<sequence>MTKPLYLHVVFPMSRLKNIFDQHRASVPLGKLLGRGGEGAVFEIVGKPDLVAKIYHPDKARERQDKIAAMVASGMQNKVSNAAFPIAPLFEGAGIFAGFTMLRIGKQKPIHQLYSPASRRNEFPDADYRLLVRTALNIAKAVAAVHAAGCVIGDLNHSGILVGADATATLIDCDSFQFSREGRTFLCAVGVPDYTPPELQGKSLENIHRTPNHDAFGLSVAIFSLLFLGRHPFSGRYLGRGDMPEERAIAEYRFAYSTEKSRTQTEPPPFAPTLSYIPREMASAFEMCFGPGGAHGCRPKAADWIALLQRAESQLVKCAAKAGHFHFSAAPNCPWCGLEKAIPGFVAFPSPLIVNTATPVDLGQLIAAIRGVADPGNAPALDSAMPVVQSAPVNQNKGALDSSAGQFLLSTACGIAAAAILRLGYVPPVIGLAALGASAYFALRSPKQLHANSPRSHQLKQAWDQVDQRYRTEGDVSRFNTARRQSEQRIREYNDLPGEEARRLADLSRRQRELQLKYFLERFSLVSATIKGVGSGRKATLRSNGIHTAADISRQRIESISGFGPATAAVLLSWRSALEQRFVFNPAQPISPGEVAQVKSDIGQRRLALETALKADLIAIRTVAAEIQRSRADLTNRARAIWVEYKQAEADEKVRVFGDVVARRWVFGVACFATFIVAGANSSGPSAATVPSNPPSRPAASVSPSVPPNVATASSSGQSNVSLSGKLAEQTTMSKLASSSVQQTSRPETLSPWPQNTAAAISAVPAVPPLDPLREIKPPHQPPAETAISDAQTGPGTAAPDPSVGRLRDLGYIGPSDVPSNTIALSALRDFKIINHLAADTRLDATTAQILRSPQAIARNRSFLGGWSTDPACTQGTQLTISTQEARTEAGACTFDAFLPNRSGWTVRGHCQVGQDRWPATISFAISGKSLSWSSAKGNAKYYRCG</sequence>
<feature type="region of interest" description="Disordered" evidence="1">
    <location>
        <begin position="683"/>
        <end position="753"/>
    </location>
</feature>
<dbReference type="GO" id="GO:0005524">
    <property type="term" value="F:ATP binding"/>
    <property type="evidence" value="ECO:0007669"/>
    <property type="project" value="InterPro"/>
</dbReference>
<feature type="domain" description="Protein kinase" evidence="2">
    <location>
        <begin position="27"/>
        <end position="315"/>
    </location>
</feature>
<feature type="compositionally biased region" description="Polar residues" evidence="1">
    <location>
        <begin position="729"/>
        <end position="753"/>
    </location>
</feature>
<dbReference type="Gene3D" id="1.10.510.10">
    <property type="entry name" value="Transferase(Phosphotransferase) domain 1"/>
    <property type="match status" value="1"/>
</dbReference>
<accession>A0A508T556</accession>
<evidence type="ECO:0000313" key="4">
    <source>
        <dbReference type="Proteomes" id="UP000328092"/>
    </source>
</evidence>
<feature type="compositionally biased region" description="Low complexity" evidence="1">
    <location>
        <begin position="698"/>
        <end position="724"/>
    </location>
</feature>
<reference evidence="3" key="1">
    <citation type="submission" date="2019-02" db="EMBL/GenBank/DDBJ databases">
        <authorList>
            <person name="Pothier F.J."/>
        </authorList>
    </citation>
    <scope>NUCLEOTIDE SEQUENCE</scope>
    <source>
        <strain evidence="3">CI-1B</strain>
    </source>
</reference>
<dbReference type="InterPro" id="IPR000719">
    <property type="entry name" value="Prot_kinase_dom"/>
</dbReference>
<dbReference type="EMBL" id="CAADFC020000009">
    <property type="protein sequence ID" value="VIO69530.1"/>
    <property type="molecule type" value="Genomic_DNA"/>
</dbReference>
<dbReference type="PROSITE" id="PS50011">
    <property type="entry name" value="PROTEIN_KINASE_DOM"/>
    <property type="match status" value="1"/>
</dbReference>
<name>A0A508T556_9BRAD</name>
<evidence type="ECO:0000259" key="2">
    <source>
        <dbReference type="PROSITE" id="PS50011"/>
    </source>
</evidence>
<keyword evidence="4" id="KW-1185">Reference proteome</keyword>
<proteinExistence type="predicted"/>
<organism evidence="3 4">
    <name type="scientific">Bradyrhizobium ivorense</name>
    <dbReference type="NCBI Taxonomy" id="2511166"/>
    <lineage>
        <taxon>Bacteria</taxon>
        <taxon>Pseudomonadati</taxon>
        <taxon>Pseudomonadota</taxon>
        <taxon>Alphaproteobacteria</taxon>
        <taxon>Hyphomicrobiales</taxon>
        <taxon>Nitrobacteraceae</taxon>
        <taxon>Bradyrhizobium</taxon>
    </lineage>
</organism>
<dbReference type="AlphaFoldDB" id="A0A508T556"/>
<dbReference type="SUPFAM" id="SSF56112">
    <property type="entry name" value="Protein kinase-like (PK-like)"/>
    <property type="match status" value="1"/>
</dbReference>
<dbReference type="InterPro" id="IPR011009">
    <property type="entry name" value="Kinase-like_dom_sf"/>
</dbReference>
<protein>
    <recommendedName>
        <fullName evidence="2">Protein kinase domain-containing protein</fullName>
    </recommendedName>
</protein>
<dbReference type="GO" id="GO:0004672">
    <property type="term" value="F:protein kinase activity"/>
    <property type="evidence" value="ECO:0007669"/>
    <property type="project" value="InterPro"/>
</dbReference>
<dbReference type="Proteomes" id="UP000328092">
    <property type="component" value="Unassembled WGS sequence"/>
</dbReference>